<comment type="caution">
    <text evidence="1">The sequence shown here is derived from an EMBL/GenBank/DDBJ whole genome shotgun (WGS) entry which is preliminary data.</text>
</comment>
<evidence type="ECO:0000313" key="1">
    <source>
        <dbReference type="EMBL" id="RNA24558.1"/>
    </source>
</evidence>
<keyword evidence="2" id="KW-1185">Reference proteome</keyword>
<dbReference type="Proteomes" id="UP000276133">
    <property type="component" value="Unassembled WGS sequence"/>
</dbReference>
<dbReference type="AlphaFoldDB" id="A0A3M7RMN3"/>
<reference evidence="1 2" key="1">
    <citation type="journal article" date="2018" name="Sci. Rep.">
        <title>Genomic signatures of local adaptation to the degree of environmental predictability in rotifers.</title>
        <authorList>
            <person name="Franch-Gras L."/>
            <person name="Hahn C."/>
            <person name="Garcia-Roger E.M."/>
            <person name="Carmona M.J."/>
            <person name="Serra M."/>
            <person name="Gomez A."/>
        </authorList>
    </citation>
    <scope>NUCLEOTIDE SEQUENCE [LARGE SCALE GENOMIC DNA]</scope>
    <source>
        <strain evidence="1">HYR1</strain>
    </source>
</reference>
<proteinExistence type="predicted"/>
<organism evidence="1 2">
    <name type="scientific">Brachionus plicatilis</name>
    <name type="common">Marine rotifer</name>
    <name type="synonym">Brachionus muelleri</name>
    <dbReference type="NCBI Taxonomy" id="10195"/>
    <lineage>
        <taxon>Eukaryota</taxon>
        <taxon>Metazoa</taxon>
        <taxon>Spiralia</taxon>
        <taxon>Gnathifera</taxon>
        <taxon>Rotifera</taxon>
        <taxon>Eurotatoria</taxon>
        <taxon>Monogononta</taxon>
        <taxon>Pseudotrocha</taxon>
        <taxon>Ploima</taxon>
        <taxon>Brachionidae</taxon>
        <taxon>Brachionus</taxon>
    </lineage>
</organism>
<protein>
    <submittedName>
        <fullName evidence="1">Uncharacterized protein</fullName>
    </submittedName>
</protein>
<accession>A0A3M7RMN3</accession>
<sequence>MFPVFQWETSPSKSNLNNKITLFFNTRLMYELSYVELCDFSNIDRKLFYRYKVIEFHIFVSGTQN</sequence>
<gene>
    <name evidence="1" type="ORF">BpHYR1_030131</name>
</gene>
<dbReference type="EMBL" id="REGN01003097">
    <property type="protein sequence ID" value="RNA24558.1"/>
    <property type="molecule type" value="Genomic_DNA"/>
</dbReference>
<evidence type="ECO:0000313" key="2">
    <source>
        <dbReference type="Proteomes" id="UP000276133"/>
    </source>
</evidence>
<name>A0A3M7RMN3_BRAPC</name>